<organism evidence="1 2">
    <name type="scientific">Candidatus Magasanikbacteria bacterium GW2011_GWA2_42_32</name>
    <dbReference type="NCBI Taxonomy" id="1619039"/>
    <lineage>
        <taxon>Bacteria</taxon>
        <taxon>Candidatus Magasanikiibacteriota</taxon>
    </lineage>
</organism>
<dbReference type="Proteomes" id="UP000034837">
    <property type="component" value="Unassembled WGS sequence"/>
</dbReference>
<name>A0A0G1D427_9BACT</name>
<protein>
    <submittedName>
        <fullName evidence="1">Uncharacterized protein</fullName>
    </submittedName>
</protein>
<proteinExistence type="predicted"/>
<dbReference type="AlphaFoldDB" id="A0A0G1D427"/>
<gene>
    <name evidence="1" type="ORF">UV20_C0006G0051</name>
</gene>
<sequence>MSLDISLAAGNFQAVRPVLRLLLAVFREHPGQGLDVRPMSFLSVENYTLSHRWIFIKAARKNSLWDSKDGTVSINSVDPNGQSVATEVVVAPIIHGALVLLLPRFQTAPDRRVVFVKPGLEQVFMGKDSREQERNKIKQYPYVGSSYFFQTHDILISVWDNEGHCAVKDPKRNAKRQLAEKLLLFADLGPLNQTRREFISRNENGPKQERKKNERDVFHEKLLLRLF</sequence>
<comment type="caution">
    <text evidence="1">The sequence shown here is derived from an EMBL/GenBank/DDBJ whole genome shotgun (WGS) entry which is preliminary data.</text>
</comment>
<evidence type="ECO:0000313" key="1">
    <source>
        <dbReference type="EMBL" id="KKS56768.1"/>
    </source>
</evidence>
<dbReference type="EMBL" id="LCDO01000006">
    <property type="protein sequence ID" value="KKS56768.1"/>
    <property type="molecule type" value="Genomic_DNA"/>
</dbReference>
<evidence type="ECO:0000313" key="2">
    <source>
        <dbReference type="Proteomes" id="UP000034837"/>
    </source>
</evidence>
<reference evidence="1 2" key="1">
    <citation type="journal article" date="2015" name="Nature">
        <title>rRNA introns, odd ribosomes, and small enigmatic genomes across a large radiation of phyla.</title>
        <authorList>
            <person name="Brown C.T."/>
            <person name="Hug L.A."/>
            <person name="Thomas B.C."/>
            <person name="Sharon I."/>
            <person name="Castelle C.J."/>
            <person name="Singh A."/>
            <person name="Wilkins M.J."/>
            <person name="Williams K.H."/>
            <person name="Banfield J.F."/>
        </authorList>
    </citation>
    <scope>NUCLEOTIDE SEQUENCE [LARGE SCALE GENOMIC DNA]</scope>
</reference>
<accession>A0A0G1D427</accession>